<gene>
    <name evidence="1" type="primary">Dsim\GD29627</name>
    <name evidence="1" type="ORF">Dsimw501_GD29627</name>
</gene>
<name>A0A0J9R4C9_DROSI</name>
<reference evidence="1" key="2">
    <citation type="submission" date="2014-06" db="EMBL/GenBank/DDBJ databases">
        <authorList>
            <person name="Hu T."/>
            <person name="Eisen M.B."/>
            <person name="Thornton K.R."/>
            <person name="Andolfatto P."/>
        </authorList>
    </citation>
    <scope>NUCLEOTIDE SEQUENCE</scope>
    <source>
        <strain evidence="1">W501</strain>
    </source>
</reference>
<evidence type="ECO:0000313" key="1">
    <source>
        <dbReference type="EMBL" id="KMY90876.1"/>
    </source>
</evidence>
<organism evidence="1">
    <name type="scientific">Drosophila simulans</name>
    <name type="common">Fruit fly</name>
    <dbReference type="NCBI Taxonomy" id="7240"/>
    <lineage>
        <taxon>Eukaryota</taxon>
        <taxon>Metazoa</taxon>
        <taxon>Ecdysozoa</taxon>
        <taxon>Arthropoda</taxon>
        <taxon>Hexapoda</taxon>
        <taxon>Insecta</taxon>
        <taxon>Pterygota</taxon>
        <taxon>Neoptera</taxon>
        <taxon>Endopterygota</taxon>
        <taxon>Diptera</taxon>
        <taxon>Brachycera</taxon>
        <taxon>Muscomorpha</taxon>
        <taxon>Ephydroidea</taxon>
        <taxon>Drosophilidae</taxon>
        <taxon>Drosophila</taxon>
        <taxon>Sophophora</taxon>
    </lineage>
</organism>
<reference evidence="1" key="3">
    <citation type="submission" date="2015-04" db="EMBL/GenBank/DDBJ databases">
        <authorList>
            <consortium name="FlyBase"/>
        </authorList>
    </citation>
    <scope>NUCLEOTIDE SEQUENCE</scope>
    <source>
        <strain evidence="1">W501</strain>
    </source>
</reference>
<dbReference type="KEGG" id="dsi:Dsimw501_GD29627"/>
<proteinExistence type="predicted"/>
<reference evidence="1" key="1">
    <citation type="journal article" date="2013" name="Genome Res.">
        <title>A second-generation assembly of the Drosophila simulans genome provides new insights into patterns of lineage-specific divergence.</title>
        <authorList>
            <person name="Hu T.T."/>
            <person name="Eisen M.B."/>
            <person name="Thornton K.R."/>
            <person name="Andolfatto P."/>
        </authorList>
    </citation>
    <scope>NUCLEOTIDE SEQUENCE [LARGE SCALE GENOMIC DNA]</scope>
    <source>
        <strain evidence="1">W501</strain>
    </source>
</reference>
<protein>
    <submittedName>
        <fullName evidence="1">Uncharacterized protein</fullName>
    </submittedName>
</protein>
<accession>A0A0J9R4C9</accession>
<dbReference type="AlphaFoldDB" id="A0A0J9R4C9"/>
<dbReference type="Bgee" id="FBgn0270917">
    <property type="expression patterns" value="Expressed in adult organism and 1 other cell type or tissue"/>
</dbReference>
<sequence length="48" mass="5150">MKTPDTKAKLLNNISLSKHLSSKKGGSRTSNCGNCLEFSVLTRLSSVP</sequence>
<dbReference type="Proteomes" id="UP000035880">
    <property type="component" value="Chromosome 2L"/>
</dbReference>
<dbReference type="EMBL" id="CM002910">
    <property type="protein sequence ID" value="KMY90876.1"/>
    <property type="molecule type" value="Genomic_DNA"/>
</dbReference>